<name>A0AAD8FYF8_ACIOX</name>
<dbReference type="GO" id="GO:0030956">
    <property type="term" value="C:glutamyl-tRNA(Gln) amidotransferase complex"/>
    <property type="evidence" value="ECO:0007669"/>
    <property type="project" value="UniProtKB-UniRule"/>
</dbReference>
<evidence type="ECO:0000256" key="1">
    <source>
        <dbReference type="HAMAP-Rule" id="MF_03149"/>
    </source>
</evidence>
<dbReference type="GO" id="GO:0032543">
    <property type="term" value="P:mitochondrial translation"/>
    <property type="evidence" value="ECO:0007669"/>
    <property type="project" value="UniProtKB-UniRule"/>
</dbReference>
<dbReference type="SUPFAM" id="SSF141000">
    <property type="entry name" value="Glu-tRNAGln amidotransferase C subunit"/>
    <property type="match status" value="1"/>
</dbReference>
<comment type="similarity">
    <text evidence="1">Belongs to the GatC family.</text>
</comment>
<dbReference type="PANTHER" id="PTHR15004">
    <property type="entry name" value="GLUTAMYL-TRNA(GLN) AMIDOTRANSFERASE SUBUNIT C, MITOCHONDRIAL"/>
    <property type="match status" value="1"/>
</dbReference>
<dbReference type="GO" id="GO:0005739">
    <property type="term" value="C:mitochondrion"/>
    <property type="evidence" value="ECO:0007669"/>
    <property type="project" value="UniProtKB-SubCell"/>
</dbReference>
<keyword evidence="3" id="KW-1185">Reference proteome</keyword>
<reference evidence="2" key="1">
    <citation type="submission" date="2022-02" db="EMBL/GenBank/DDBJ databases">
        <title>Atlantic sturgeon de novo genome assembly.</title>
        <authorList>
            <person name="Stock M."/>
            <person name="Klopp C."/>
            <person name="Guiguen Y."/>
            <person name="Cabau C."/>
            <person name="Parinello H."/>
            <person name="Santidrian Yebra-Pimentel E."/>
            <person name="Kuhl H."/>
            <person name="Dirks R.P."/>
            <person name="Guessner J."/>
            <person name="Wuertz S."/>
            <person name="Du K."/>
            <person name="Schartl M."/>
        </authorList>
    </citation>
    <scope>NUCLEOTIDE SEQUENCE</scope>
    <source>
        <strain evidence="2">STURGEONOMICS-FGT-2020</strain>
        <tissue evidence="2">Whole blood</tissue>
    </source>
</reference>
<organism evidence="2 3">
    <name type="scientific">Acipenser oxyrinchus oxyrinchus</name>
    <dbReference type="NCBI Taxonomy" id="40147"/>
    <lineage>
        <taxon>Eukaryota</taxon>
        <taxon>Metazoa</taxon>
        <taxon>Chordata</taxon>
        <taxon>Craniata</taxon>
        <taxon>Vertebrata</taxon>
        <taxon>Euteleostomi</taxon>
        <taxon>Actinopterygii</taxon>
        <taxon>Chondrostei</taxon>
        <taxon>Acipenseriformes</taxon>
        <taxon>Acipenseridae</taxon>
        <taxon>Acipenser</taxon>
    </lineage>
</organism>
<keyword evidence="1" id="KW-0067">ATP-binding</keyword>
<accession>A0AAD8FYF8</accession>
<dbReference type="Pfam" id="PF02686">
    <property type="entry name" value="GatC"/>
    <property type="match status" value="1"/>
</dbReference>
<comment type="caution">
    <text evidence="2">The sequence shown here is derived from an EMBL/GenBank/DDBJ whole genome shotgun (WGS) entry which is preliminary data.</text>
</comment>
<evidence type="ECO:0000313" key="2">
    <source>
        <dbReference type="EMBL" id="KAK1156467.1"/>
    </source>
</evidence>
<dbReference type="PANTHER" id="PTHR15004:SF0">
    <property type="entry name" value="GLUTAMYL-TRNA(GLN) AMIDOTRANSFERASE SUBUNIT C, MITOCHONDRIAL"/>
    <property type="match status" value="1"/>
</dbReference>
<gene>
    <name evidence="2" type="primary">gatc</name>
    <name evidence="1" type="synonym">GATC</name>
    <name evidence="2" type="ORF">AOXY_G25444</name>
</gene>
<comment type="subunit">
    <text evidence="1">Subunit of the heterotrimeric GatCAB amidotransferase (AdT) complex, composed of A (QRSL1), B (GATB) and C (GATC) subunits.</text>
</comment>
<evidence type="ECO:0000313" key="3">
    <source>
        <dbReference type="Proteomes" id="UP001230051"/>
    </source>
</evidence>
<dbReference type="InterPro" id="IPR003837">
    <property type="entry name" value="GatC"/>
</dbReference>
<dbReference type="HAMAP" id="MF_00122">
    <property type="entry name" value="GatC"/>
    <property type="match status" value="1"/>
</dbReference>
<dbReference type="Proteomes" id="UP001230051">
    <property type="component" value="Unassembled WGS sequence"/>
</dbReference>
<protein>
    <recommendedName>
        <fullName evidence="1">Glutamyl-tRNA(Gln) amidotransferase subunit C, mitochondrial</fullName>
        <shortName evidence="1">Glu-AdT subunit C</shortName>
        <ecNumber evidence="1">6.3.5.-</ecNumber>
    </recommendedName>
</protein>
<keyword evidence="1" id="KW-0436">Ligase</keyword>
<dbReference type="GO" id="GO:0005524">
    <property type="term" value="F:ATP binding"/>
    <property type="evidence" value="ECO:0007669"/>
    <property type="project" value="UniProtKB-KW"/>
</dbReference>
<comment type="subcellular location">
    <subcellularLocation>
        <location evidence="1">Mitochondrion</location>
    </subcellularLocation>
</comment>
<dbReference type="GO" id="GO:0070681">
    <property type="term" value="P:glutaminyl-tRNAGln biosynthesis via transamidation"/>
    <property type="evidence" value="ECO:0007669"/>
    <property type="project" value="UniProtKB-UniRule"/>
</dbReference>
<keyword evidence="1" id="KW-0547">Nucleotide-binding</keyword>
<dbReference type="InterPro" id="IPR036113">
    <property type="entry name" value="Asp/Glu-ADT_sf_sub_c"/>
</dbReference>
<dbReference type="GO" id="GO:0006450">
    <property type="term" value="P:regulation of translational fidelity"/>
    <property type="evidence" value="ECO:0007669"/>
    <property type="project" value="InterPro"/>
</dbReference>
<keyword evidence="1" id="KW-0496">Mitochondrion</keyword>
<keyword evidence="1" id="KW-0648">Protein biosynthesis</keyword>
<comment type="catalytic activity">
    <reaction evidence="1">
        <text>L-glutamyl-tRNA(Gln) + L-glutamine + ATP + H2O = L-glutaminyl-tRNA(Gln) + L-glutamate + ADP + phosphate + H(+)</text>
        <dbReference type="Rhea" id="RHEA:17521"/>
        <dbReference type="Rhea" id="RHEA-COMP:9681"/>
        <dbReference type="Rhea" id="RHEA-COMP:9684"/>
        <dbReference type="ChEBI" id="CHEBI:15377"/>
        <dbReference type="ChEBI" id="CHEBI:15378"/>
        <dbReference type="ChEBI" id="CHEBI:29985"/>
        <dbReference type="ChEBI" id="CHEBI:30616"/>
        <dbReference type="ChEBI" id="CHEBI:43474"/>
        <dbReference type="ChEBI" id="CHEBI:58359"/>
        <dbReference type="ChEBI" id="CHEBI:78520"/>
        <dbReference type="ChEBI" id="CHEBI:78521"/>
        <dbReference type="ChEBI" id="CHEBI:456216"/>
    </reaction>
</comment>
<dbReference type="EMBL" id="JAGXEW010000027">
    <property type="protein sequence ID" value="KAK1156467.1"/>
    <property type="molecule type" value="Genomic_DNA"/>
</dbReference>
<dbReference type="GO" id="GO:0050567">
    <property type="term" value="F:glutaminyl-tRNA synthase (glutamine-hydrolyzing) activity"/>
    <property type="evidence" value="ECO:0007669"/>
    <property type="project" value="UniProtKB-UniRule"/>
</dbReference>
<dbReference type="EC" id="6.3.5.-" evidence="1"/>
<sequence>MSSKSLRFLIFSGSRWKLLLRPASPRCGVLRCPGGEFVAGGGSLRLCCRLQQTASTTDGSSKTKVPQSPTWEPVSERQLPPVRLLGCPQISWIERLALVDFRNQEGVARLEKAIRFADQLHVVDTEGVEPMDSVLEDRQLYLQQDCVRGGNCAEQLLRTSRRTVEEYFVAPPGNIPLPERDERSSLLKNSEM</sequence>
<proteinExistence type="inferred from homology"/>
<dbReference type="AlphaFoldDB" id="A0AAD8FYF8"/>
<comment type="function">
    <text evidence="1">Allows the formation of correctly charged Gln-tRNA(Gln) through the transamidation of misacylated Glu-tRNA(Gln) in the mitochondria. The reaction takes place in the presence of glutamine and ATP through an activated gamma-phospho-Glu-tRNA(Gln).</text>
</comment>